<dbReference type="PANTHER" id="PTHR40202">
    <property type="match status" value="1"/>
</dbReference>
<evidence type="ECO:0000259" key="1">
    <source>
        <dbReference type="Pfam" id="PF01966"/>
    </source>
</evidence>
<keyword evidence="3" id="KW-1185">Reference proteome</keyword>
<feature type="domain" description="HD" evidence="1">
    <location>
        <begin position="31"/>
        <end position="99"/>
    </location>
</feature>
<dbReference type="RefSeq" id="WP_378998741.1">
    <property type="nucleotide sequence ID" value="NZ_JBHSMT010000027.1"/>
</dbReference>
<evidence type="ECO:0000313" key="2">
    <source>
        <dbReference type="EMBL" id="MFC5475441.1"/>
    </source>
</evidence>
<dbReference type="Pfam" id="PF01966">
    <property type="entry name" value="HD"/>
    <property type="match status" value="1"/>
</dbReference>
<dbReference type="Gene3D" id="1.10.3210.10">
    <property type="entry name" value="Hypothetical protein af1432"/>
    <property type="match status" value="1"/>
</dbReference>
<sequence length="186" mass="19987">MTLSVNDISQLFNRAGGELYGGEAITQREHALQAGWLAEQSGADEQLIIACLLHDLGHMLFGQGDDDLAQGRDDLHQVKIIPFLRGLLPPEIIEPIALHVDAKRYLCHVEPAYFAALSDASRTSLALQGGAMDAAAAQQFAARPHAACAIALRRCDDAAKVVGMTVPPYEYFLPRLLAIAETAGAQ</sequence>
<organism evidence="2 3">
    <name type="scientific">Paraherbaspirillum soli</name>
    <dbReference type="NCBI Taxonomy" id="631222"/>
    <lineage>
        <taxon>Bacteria</taxon>
        <taxon>Pseudomonadati</taxon>
        <taxon>Pseudomonadota</taxon>
        <taxon>Betaproteobacteria</taxon>
        <taxon>Burkholderiales</taxon>
        <taxon>Oxalobacteraceae</taxon>
        <taxon>Paraherbaspirillum</taxon>
    </lineage>
</organism>
<dbReference type="InterPro" id="IPR006674">
    <property type="entry name" value="HD_domain"/>
</dbReference>
<dbReference type="InterPro" id="IPR052567">
    <property type="entry name" value="OP_Dioxygenase"/>
</dbReference>
<dbReference type="InterPro" id="IPR003607">
    <property type="entry name" value="HD/PDEase_dom"/>
</dbReference>
<reference evidence="3" key="1">
    <citation type="journal article" date="2019" name="Int. J. Syst. Evol. Microbiol.">
        <title>The Global Catalogue of Microorganisms (GCM) 10K type strain sequencing project: providing services to taxonomists for standard genome sequencing and annotation.</title>
        <authorList>
            <consortium name="The Broad Institute Genomics Platform"/>
            <consortium name="The Broad Institute Genome Sequencing Center for Infectious Disease"/>
            <person name="Wu L."/>
            <person name="Ma J."/>
        </authorList>
    </citation>
    <scope>NUCLEOTIDE SEQUENCE [LARGE SCALE GENOMIC DNA]</scope>
    <source>
        <strain evidence="3">JCM 17066</strain>
    </source>
</reference>
<dbReference type="SUPFAM" id="SSF109604">
    <property type="entry name" value="HD-domain/PDEase-like"/>
    <property type="match status" value="2"/>
</dbReference>
<dbReference type="CDD" id="cd00077">
    <property type="entry name" value="HDc"/>
    <property type="match status" value="1"/>
</dbReference>
<dbReference type="Proteomes" id="UP001596045">
    <property type="component" value="Unassembled WGS sequence"/>
</dbReference>
<gene>
    <name evidence="2" type="ORF">ACFPM8_15885</name>
</gene>
<evidence type="ECO:0000313" key="3">
    <source>
        <dbReference type="Proteomes" id="UP001596045"/>
    </source>
</evidence>
<name>A0ABW0MEV7_9BURK</name>
<dbReference type="EMBL" id="JBHSMT010000027">
    <property type="protein sequence ID" value="MFC5475441.1"/>
    <property type="molecule type" value="Genomic_DNA"/>
</dbReference>
<comment type="caution">
    <text evidence="2">The sequence shown here is derived from an EMBL/GenBank/DDBJ whole genome shotgun (WGS) entry which is preliminary data.</text>
</comment>
<dbReference type="PANTHER" id="PTHR40202:SF1">
    <property type="entry name" value="HD DOMAIN-CONTAINING PROTEIN"/>
    <property type="match status" value="1"/>
</dbReference>
<proteinExistence type="predicted"/>
<protein>
    <submittedName>
        <fullName evidence="2">HD domain-containing protein</fullName>
    </submittedName>
</protein>
<accession>A0ABW0MEV7</accession>